<evidence type="ECO:0000313" key="3">
    <source>
        <dbReference type="Proteomes" id="UP000606274"/>
    </source>
</evidence>
<accession>A0A8T0AMP0</accession>
<feature type="region of interest" description="Disordered" evidence="1">
    <location>
        <begin position="1"/>
        <end position="31"/>
    </location>
</feature>
<dbReference type="Proteomes" id="UP000606274">
    <property type="component" value="Unassembled WGS sequence"/>
</dbReference>
<feature type="region of interest" description="Disordered" evidence="1">
    <location>
        <begin position="73"/>
        <end position="99"/>
    </location>
</feature>
<dbReference type="PANTHER" id="PTHR35541">
    <property type="entry name" value="RAD9, HUS1, RAD1-INTERACTING NUCLEAR ORPHAN PROTEIN 1"/>
    <property type="match status" value="1"/>
</dbReference>
<dbReference type="PANTHER" id="PTHR35541:SF1">
    <property type="entry name" value="RAD9, HUS1, RAD1-INTERACTING NUCLEAR ORPHAN PROTEIN 1"/>
    <property type="match status" value="1"/>
</dbReference>
<feature type="region of interest" description="Disordered" evidence="1">
    <location>
        <begin position="133"/>
        <end position="206"/>
    </location>
</feature>
<proteinExistence type="predicted"/>
<dbReference type="InterPro" id="IPR029293">
    <property type="entry name" value="RHNO1"/>
</dbReference>
<dbReference type="GO" id="GO:0071479">
    <property type="term" value="P:cellular response to ionizing radiation"/>
    <property type="evidence" value="ECO:0007669"/>
    <property type="project" value="InterPro"/>
</dbReference>
<name>A0A8T0AMP0_SILME</name>
<dbReference type="AlphaFoldDB" id="A0A8T0AMP0"/>
<evidence type="ECO:0000256" key="1">
    <source>
        <dbReference type="SAM" id="MobiDB-lite"/>
    </source>
</evidence>
<evidence type="ECO:0000313" key="2">
    <source>
        <dbReference type="EMBL" id="KAF7694192.1"/>
    </source>
</evidence>
<keyword evidence="3" id="KW-1185">Reference proteome</keyword>
<organism evidence="2 3">
    <name type="scientific">Silurus meridionalis</name>
    <name type="common">Southern catfish</name>
    <name type="synonym">Silurus soldatovi meridionalis</name>
    <dbReference type="NCBI Taxonomy" id="175797"/>
    <lineage>
        <taxon>Eukaryota</taxon>
        <taxon>Metazoa</taxon>
        <taxon>Chordata</taxon>
        <taxon>Craniata</taxon>
        <taxon>Vertebrata</taxon>
        <taxon>Euteleostomi</taxon>
        <taxon>Actinopterygii</taxon>
        <taxon>Neopterygii</taxon>
        <taxon>Teleostei</taxon>
        <taxon>Ostariophysi</taxon>
        <taxon>Siluriformes</taxon>
        <taxon>Siluridae</taxon>
        <taxon>Silurus</taxon>
    </lineage>
</organism>
<dbReference type="Pfam" id="PF15319">
    <property type="entry name" value="RHINO"/>
    <property type="match status" value="1"/>
</dbReference>
<dbReference type="EMBL" id="JABFDY010000018">
    <property type="protein sequence ID" value="KAF7694192.1"/>
    <property type="molecule type" value="Genomic_DNA"/>
</dbReference>
<dbReference type="GO" id="GO:0000077">
    <property type="term" value="P:DNA damage checkpoint signaling"/>
    <property type="evidence" value="ECO:0007669"/>
    <property type="project" value="InterPro"/>
</dbReference>
<reference evidence="2" key="1">
    <citation type="submission" date="2020-08" db="EMBL/GenBank/DDBJ databases">
        <title>Chromosome-level assembly of Southern catfish (Silurus meridionalis) provides insights into visual adaptation to the nocturnal and benthic lifestyles.</title>
        <authorList>
            <person name="Zhang Y."/>
            <person name="Wang D."/>
            <person name="Peng Z."/>
        </authorList>
    </citation>
    <scope>NUCLEOTIDE SEQUENCE</scope>
    <source>
        <strain evidence="2">SWU-2019-XX</strain>
        <tissue evidence="2">Muscle</tissue>
    </source>
</reference>
<feature type="compositionally biased region" description="Basic residues" evidence="1">
    <location>
        <begin position="75"/>
        <end position="90"/>
    </location>
</feature>
<dbReference type="GO" id="GO:0005634">
    <property type="term" value="C:nucleus"/>
    <property type="evidence" value="ECO:0007669"/>
    <property type="project" value="InterPro"/>
</dbReference>
<comment type="caution">
    <text evidence="2">The sequence shown here is derived from an EMBL/GenBank/DDBJ whole genome shotgun (WGS) entry which is preliminary data.</text>
</comment>
<gene>
    <name evidence="2" type="ORF">HF521_007945</name>
</gene>
<feature type="compositionally biased region" description="Polar residues" evidence="1">
    <location>
        <begin position="169"/>
        <end position="188"/>
    </location>
</feature>
<dbReference type="GO" id="GO:0000725">
    <property type="term" value="P:recombinational repair"/>
    <property type="evidence" value="ECO:0007669"/>
    <property type="project" value="TreeGrafter"/>
</dbReference>
<feature type="compositionally biased region" description="Basic and acidic residues" evidence="1">
    <location>
        <begin position="133"/>
        <end position="154"/>
    </location>
</feature>
<protein>
    <submittedName>
        <fullName evidence="2">Uncharacterized protein</fullName>
    </submittedName>
</protein>
<dbReference type="GO" id="GO:0005694">
    <property type="term" value="C:chromosome"/>
    <property type="evidence" value="ECO:0007669"/>
    <property type="project" value="TreeGrafter"/>
</dbReference>
<sequence length="293" mass="32905">MPRATRKRNSLNPRKSQLRFVEQPRNGSRHDYGAHLRSAINPKISVSHTSRQGVPGDSWVSPQFTSLEDTSVRCGGRRRKKTTSNHHHHASTSNKTALSIQARRPTVCKYPALLFETPRCPRKSITAHVRDFSEVRPSRSHEDGMVPRLNRDDVPDTTPGAEIRPEPNMSGNLTTPRSDPGRASSSTLAPPHIETPEMSRSQPAASSSLLGLLFSTNQPRTPPRTESLLVRDTPENDYGLKVTWRRRKKLMRLLTERGQLLHADVLINNRWPEINGILISSNTLMFLELGEGN</sequence>